<sequence length="608" mass="65205">MAVSAPAGMDSAPTSSLAPSDALNDPKSRVTHNDGDNHHVNKPATQSDYFNIPPAVPALCFSVAYDSLNNRGNSLEPHRAANQPSPQVSFNPTSYPGSGPRRTSFPEILPHGHIPPPLSNARLPTSETETPNLLIGGNTGLDDVQTDSDPEFRYSLPSLTMNQTQTPSSVTSAHDLDSDTIVVLSEMATSDIVGDGRTPAAAGNRGAVPGRNKQYVLPNGAVVSGKGLGRGRPGIKRGPRNSMAPSDDQTSPQVVPANASHHFGPPSKKRKSGASDTSESNRRASTLDSTATPSRESSEEYNPSAQTRSGRQIQKPVPLSDGTPVQASPSRKLSRNNSAANTASNSPASIKTHPKIKRRVYRGREQFALCEHCLRGHGPPGNVIVFCDACNKCWHQRCHEPQISPHTVTDSKAEWFCSECDRILHGKKKDKKANAKPSSQTAVVATPVVEQKPTFTGPRIGGRFLLVEQKDAYLKTLSRDDLVSLVLQASDLAPDLPLFQTLAPPPPPQVAMPQAQFTSTYVTPVSKVPSFGENDPGEDNEVDEGYDGYFDEHAALYPKPGNGVQLPPESEDLHILLEGRNSRTFSHWVQGMPGNLFSGSGNVSSIIY</sequence>
<dbReference type="InterPro" id="IPR011011">
    <property type="entry name" value="Znf_FYVE_PHD"/>
</dbReference>
<proteinExistence type="predicted"/>
<dbReference type="Gene3D" id="3.30.40.10">
    <property type="entry name" value="Zinc/RING finger domain, C3HC4 (zinc finger)"/>
    <property type="match status" value="1"/>
</dbReference>
<feature type="region of interest" description="Disordered" evidence="5">
    <location>
        <begin position="193"/>
        <end position="356"/>
    </location>
</feature>
<evidence type="ECO:0000256" key="4">
    <source>
        <dbReference type="PROSITE-ProRule" id="PRU00146"/>
    </source>
</evidence>
<dbReference type="GO" id="GO:0008270">
    <property type="term" value="F:zinc ion binding"/>
    <property type="evidence" value="ECO:0007669"/>
    <property type="project" value="UniProtKB-KW"/>
</dbReference>
<dbReference type="InterPro" id="IPR001965">
    <property type="entry name" value="Znf_PHD"/>
</dbReference>
<dbReference type="SMART" id="SM00249">
    <property type="entry name" value="PHD"/>
    <property type="match status" value="1"/>
</dbReference>
<organism evidence="7 8">
    <name type="scientific">Cladophialophora immunda</name>
    <dbReference type="NCBI Taxonomy" id="569365"/>
    <lineage>
        <taxon>Eukaryota</taxon>
        <taxon>Fungi</taxon>
        <taxon>Dikarya</taxon>
        <taxon>Ascomycota</taxon>
        <taxon>Pezizomycotina</taxon>
        <taxon>Eurotiomycetes</taxon>
        <taxon>Chaetothyriomycetidae</taxon>
        <taxon>Chaetothyriales</taxon>
        <taxon>Herpotrichiellaceae</taxon>
        <taxon>Cladophialophora</taxon>
    </lineage>
</organism>
<evidence type="ECO:0000259" key="6">
    <source>
        <dbReference type="PROSITE" id="PS50016"/>
    </source>
</evidence>
<feature type="compositionally biased region" description="Polar residues" evidence="5">
    <location>
        <begin position="82"/>
        <end position="96"/>
    </location>
</feature>
<accession>A0A0D2BYC5</accession>
<dbReference type="InterPro" id="IPR013083">
    <property type="entry name" value="Znf_RING/FYVE/PHD"/>
</dbReference>
<dbReference type="AlphaFoldDB" id="A0A0D2BYC5"/>
<evidence type="ECO:0000256" key="1">
    <source>
        <dbReference type="ARBA" id="ARBA00022723"/>
    </source>
</evidence>
<dbReference type="OrthoDB" id="5863171at2759"/>
<dbReference type="EMBL" id="KN847046">
    <property type="protein sequence ID" value="KIW23330.1"/>
    <property type="molecule type" value="Genomic_DNA"/>
</dbReference>
<gene>
    <name evidence="7" type="ORF">PV07_11538</name>
</gene>
<dbReference type="VEuPathDB" id="FungiDB:PV07_11538"/>
<dbReference type="Proteomes" id="UP000054466">
    <property type="component" value="Unassembled WGS sequence"/>
</dbReference>
<dbReference type="CDD" id="cd15502">
    <property type="entry name" value="PHD_Phf1p_Phf2p_like"/>
    <property type="match status" value="1"/>
</dbReference>
<evidence type="ECO:0000256" key="2">
    <source>
        <dbReference type="ARBA" id="ARBA00022771"/>
    </source>
</evidence>
<evidence type="ECO:0000256" key="5">
    <source>
        <dbReference type="SAM" id="MobiDB-lite"/>
    </source>
</evidence>
<dbReference type="PROSITE" id="PS50016">
    <property type="entry name" value="ZF_PHD_2"/>
    <property type="match status" value="1"/>
</dbReference>
<keyword evidence="3" id="KW-0862">Zinc</keyword>
<name>A0A0D2BYC5_9EURO</name>
<dbReference type="RefSeq" id="XP_016243546.1">
    <property type="nucleotide sequence ID" value="XM_016398984.1"/>
</dbReference>
<reference evidence="7 8" key="1">
    <citation type="submission" date="2015-01" db="EMBL/GenBank/DDBJ databases">
        <title>The Genome Sequence of Cladophialophora immunda CBS83496.</title>
        <authorList>
            <consortium name="The Broad Institute Genomics Platform"/>
            <person name="Cuomo C."/>
            <person name="de Hoog S."/>
            <person name="Gorbushina A."/>
            <person name="Stielow B."/>
            <person name="Teixiera M."/>
            <person name="Abouelleil A."/>
            <person name="Chapman S.B."/>
            <person name="Priest M."/>
            <person name="Young S.K."/>
            <person name="Wortman J."/>
            <person name="Nusbaum C."/>
            <person name="Birren B."/>
        </authorList>
    </citation>
    <scope>NUCLEOTIDE SEQUENCE [LARGE SCALE GENOMIC DNA]</scope>
    <source>
        <strain evidence="7 8">CBS 83496</strain>
    </source>
</reference>
<keyword evidence="8" id="KW-1185">Reference proteome</keyword>
<evidence type="ECO:0000256" key="3">
    <source>
        <dbReference type="ARBA" id="ARBA00022833"/>
    </source>
</evidence>
<evidence type="ECO:0000313" key="8">
    <source>
        <dbReference type="Proteomes" id="UP000054466"/>
    </source>
</evidence>
<feature type="compositionally biased region" description="Polar residues" evidence="5">
    <location>
        <begin position="274"/>
        <end position="312"/>
    </location>
</feature>
<feature type="compositionally biased region" description="Basic and acidic residues" evidence="5">
    <location>
        <begin position="24"/>
        <end position="39"/>
    </location>
</feature>
<dbReference type="GeneID" id="27350732"/>
<dbReference type="Pfam" id="PF00628">
    <property type="entry name" value="PHD"/>
    <property type="match status" value="1"/>
</dbReference>
<dbReference type="InterPro" id="IPR019786">
    <property type="entry name" value="Zinc_finger_PHD-type_CS"/>
</dbReference>
<dbReference type="SUPFAM" id="SSF57903">
    <property type="entry name" value="FYVE/PHD zinc finger"/>
    <property type="match status" value="1"/>
</dbReference>
<feature type="region of interest" description="Disordered" evidence="5">
    <location>
        <begin position="74"/>
        <end position="104"/>
    </location>
</feature>
<dbReference type="HOGENOM" id="CLU_033346_0_0_1"/>
<evidence type="ECO:0000313" key="7">
    <source>
        <dbReference type="EMBL" id="KIW23330.1"/>
    </source>
</evidence>
<feature type="domain" description="PHD-type" evidence="6">
    <location>
        <begin position="367"/>
        <end position="423"/>
    </location>
</feature>
<dbReference type="PROSITE" id="PS01359">
    <property type="entry name" value="ZF_PHD_1"/>
    <property type="match status" value="1"/>
</dbReference>
<feature type="region of interest" description="Disordered" evidence="5">
    <location>
        <begin position="1"/>
        <end position="49"/>
    </location>
</feature>
<dbReference type="STRING" id="569365.A0A0D2BYC5"/>
<keyword evidence="2 4" id="KW-0863">Zinc-finger</keyword>
<keyword evidence="1" id="KW-0479">Metal-binding</keyword>
<feature type="compositionally biased region" description="Low complexity" evidence="5">
    <location>
        <begin position="336"/>
        <end position="349"/>
    </location>
</feature>
<dbReference type="InterPro" id="IPR019787">
    <property type="entry name" value="Znf_PHD-finger"/>
</dbReference>
<protein>
    <recommendedName>
        <fullName evidence="6">PHD-type domain-containing protein</fullName>
    </recommendedName>
</protein>
<feature type="compositionally biased region" description="Polar residues" evidence="5">
    <location>
        <begin position="243"/>
        <end position="253"/>
    </location>
</feature>